<organism evidence="1 2">
    <name type="scientific">Lutimaribacter marinistellae</name>
    <dbReference type="NCBI Taxonomy" id="1820329"/>
    <lineage>
        <taxon>Bacteria</taxon>
        <taxon>Pseudomonadati</taxon>
        <taxon>Pseudomonadota</taxon>
        <taxon>Alphaproteobacteria</taxon>
        <taxon>Rhodobacterales</taxon>
        <taxon>Roseobacteraceae</taxon>
        <taxon>Lutimaribacter</taxon>
    </lineage>
</organism>
<evidence type="ECO:0000313" key="2">
    <source>
        <dbReference type="Proteomes" id="UP001595629"/>
    </source>
</evidence>
<keyword evidence="2" id="KW-1185">Reference proteome</keyword>
<sequence>MKAFVSALAAMAVITVAAPLLLSEVETMRDARTGPSVRLD</sequence>
<evidence type="ECO:0000313" key="1">
    <source>
        <dbReference type="EMBL" id="MFC3616675.1"/>
    </source>
</evidence>
<protein>
    <submittedName>
        <fullName evidence="1">Uncharacterized protein</fullName>
    </submittedName>
</protein>
<dbReference type="Proteomes" id="UP001595629">
    <property type="component" value="Unassembled WGS sequence"/>
</dbReference>
<dbReference type="EMBL" id="JBHRXI010000049">
    <property type="protein sequence ID" value="MFC3616675.1"/>
    <property type="molecule type" value="Genomic_DNA"/>
</dbReference>
<gene>
    <name evidence="1" type="ORF">ACFORG_23280</name>
</gene>
<accession>A0ABV7TR02</accession>
<comment type="caution">
    <text evidence="1">The sequence shown here is derived from an EMBL/GenBank/DDBJ whole genome shotgun (WGS) entry which is preliminary data.</text>
</comment>
<proteinExistence type="predicted"/>
<reference evidence="2" key="1">
    <citation type="journal article" date="2019" name="Int. J. Syst. Evol. Microbiol.">
        <title>The Global Catalogue of Microorganisms (GCM) 10K type strain sequencing project: providing services to taxonomists for standard genome sequencing and annotation.</title>
        <authorList>
            <consortium name="The Broad Institute Genomics Platform"/>
            <consortium name="The Broad Institute Genome Sequencing Center for Infectious Disease"/>
            <person name="Wu L."/>
            <person name="Ma J."/>
        </authorList>
    </citation>
    <scope>NUCLEOTIDE SEQUENCE [LARGE SCALE GENOMIC DNA]</scope>
    <source>
        <strain evidence="2">KCTC 42911</strain>
    </source>
</reference>
<name>A0ABV7TR02_9RHOB</name>
<dbReference type="RefSeq" id="WP_386737991.1">
    <property type="nucleotide sequence ID" value="NZ_JBHRXI010000049.1"/>
</dbReference>